<dbReference type="eggNOG" id="KOG1529">
    <property type="taxonomic scope" value="Eukaryota"/>
</dbReference>
<dbReference type="Pfam" id="PF00581">
    <property type="entry name" value="Rhodanese"/>
    <property type="match status" value="1"/>
</dbReference>
<dbReference type="FunFam" id="3.40.250.10:FF:000033">
    <property type="entry name" value="Thiosulfate sulfurtransferase TUM1"/>
    <property type="match status" value="1"/>
</dbReference>
<dbReference type="PANTHER" id="PTHR11364:SF27">
    <property type="entry name" value="SULFURTRANSFERASE"/>
    <property type="match status" value="1"/>
</dbReference>
<dbReference type="SMART" id="SM00450">
    <property type="entry name" value="RHOD"/>
    <property type="match status" value="2"/>
</dbReference>
<reference evidence="4" key="3">
    <citation type="submission" date="2010-09" db="EMBL/GenBank/DDBJ databases">
        <title>Annotation of Gaeumannomyces graminis var. tritici R3-111a-1.</title>
        <authorList>
            <consortium name="The Broad Institute Genome Sequencing Platform"/>
            <person name="Ma L.-J."/>
            <person name="Dead R."/>
            <person name="Young S.K."/>
            <person name="Zeng Q."/>
            <person name="Gargeya S."/>
            <person name="Fitzgerald M."/>
            <person name="Haas B."/>
            <person name="Abouelleil A."/>
            <person name="Alvarado L."/>
            <person name="Arachchi H.M."/>
            <person name="Berlin A."/>
            <person name="Brown A."/>
            <person name="Chapman S.B."/>
            <person name="Chen Z."/>
            <person name="Dunbar C."/>
            <person name="Freedman E."/>
            <person name="Gearin G."/>
            <person name="Gellesch M."/>
            <person name="Goldberg J."/>
            <person name="Griggs A."/>
            <person name="Gujja S."/>
            <person name="Heiman D."/>
            <person name="Howarth C."/>
            <person name="Larson L."/>
            <person name="Lui A."/>
            <person name="MacDonald P.J.P."/>
            <person name="Mehta T."/>
            <person name="Montmayeur A."/>
            <person name="Murphy C."/>
            <person name="Neiman D."/>
            <person name="Pearson M."/>
            <person name="Priest M."/>
            <person name="Roberts A."/>
            <person name="Saif S."/>
            <person name="Shea T."/>
            <person name="Shenoy N."/>
            <person name="Sisk P."/>
            <person name="Stolte C."/>
            <person name="Sykes S."/>
            <person name="Yandava C."/>
            <person name="Wortman J."/>
            <person name="Nusbaum C."/>
            <person name="Birren B."/>
        </authorList>
    </citation>
    <scope>NUCLEOTIDE SEQUENCE</scope>
    <source>
        <strain evidence="4">R3-111a-1</strain>
    </source>
</reference>
<protein>
    <submittedName>
        <fullName evidence="4">Thiosulfate sulfurtransferase</fullName>
    </submittedName>
</protein>
<name>J3P3I7_GAET3</name>
<reference evidence="4" key="2">
    <citation type="submission" date="2010-07" db="EMBL/GenBank/DDBJ databases">
        <authorList>
            <consortium name="The Broad Institute Genome Sequencing Platform"/>
            <consortium name="Broad Institute Genome Sequencing Center for Infectious Disease"/>
            <person name="Ma L.-J."/>
            <person name="Dead R."/>
            <person name="Young S."/>
            <person name="Zeng Q."/>
            <person name="Koehrsen M."/>
            <person name="Alvarado L."/>
            <person name="Berlin A."/>
            <person name="Chapman S.B."/>
            <person name="Chen Z."/>
            <person name="Freedman E."/>
            <person name="Gellesch M."/>
            <person name="Goldberg J."/>
            <person name="Griggs A."/>
            <person name="Gujja S."/>
            <person name="Heilman E.R."/>
            <person name="Heiman D."/>
            <person name="Hepburn T."/>
            <person name="Howarth C."/>
            <person name="Jen D."/>
            <person name="Larson L."/>
            <person name="Mehta T."/>
            <person name="Neiman D."/>
            <person name="Pearson M."/>
            <person name="Roberts A."/>
            <person name="Saif S."/>
            <person name="Shea T."/>
            <person name="Shenoy N."/>
            <person name="Sisk P."/>
            <person name="Stolte C."/>
            <person name="Sykes S."/>
            <person name="Walk T."/>
            <person name="White J."/>
            <person name="Yandava C."/>
            <person name="Haas B."/>
            <person name="Nusbaum C."/>
            <person name="Birren B."/>
        </authorList>
    </citation>
    <scope>NUCLEOTIDE SEQUENCE</scope>
    <source>
        <strain evidence="4">R3-111a-1</strain>
    </source>
</reference>
<dbReference type="InterPro" id="IPR036873">
    <property type="entry name" value="Rhodanese-like_dom_sf"/>
</dbReference>
<dbReference type="RefSeq" id="XP_009224173.1">
    <property type="nucleotide sequence ID" value="XM_009225909.1"/>
</dbReference>
<dbReference type="InterPro" id="IPR045078">
    <property type="entry name" value="TST/MPST-like"/>
</dbReference>
<accession>J3P3I7</accession>
<dbReference type="CDD" id="cd01448">
    <property type="entry name" value="TST_Repeat_1"/>
    <property type="match status" value="1"/>
</dbReference>
<dbReference type="EnsemblFungi" id="EJT74229">
    <property type="protein sequence ID" value="EJT74229"/>
    <property type="gene ID" value="GGTG_08073"/>
</dbReference>
<dbReference type="STRING" id="644352.J3P3I7"/>
<keyword evidence="1 4" id="KW-0808">Transferase</keyword>
<dbReference type="GO" id="GO:0005739">
    <property type="term" value="C:mitochondrion"/>
    <property type="evidence" value="ECO:0007669"/>
    <property type="project" value="TreeGrafter"/>
</dbReference>
<evidence type="ECO:0000256" key="2">
    <source>
        <dbReference type="ARBA" id="ARBA00022737"/>
    </source>
</evidence>
<evidence type="ECO:0000259" key="3">
    <source>
        <dbReference type="PROSITE" id="PS50206"/>
    </source>
</evidence>
<reference evidence="6" key="1">
    <citation type="submission" date="2010-07" db="EMBL/GenBank/DDBJ databases">
        <title>The genome sequence of Gaeumannomyces graminis var. tritici strain R3-111a-1.</title>
        <authorList>
            <consortium name="The Broad Institute Genome Sequencing Platform"/>
            <person name="Ma L.-J."/>
            <person name="Dead R."/>
            <person name="Young S."/>
            <person name="Zeng Q."/>
            <person name="Koehrsen M."/>
            <person name="Alvarado L."/>
            <person name="Berlin A."/>
            <person name="Chapman S.B."/>
            <person name="Chen Z."/>
            <person name="Freedman E."/>
            <person name="Gellesch M."/>
            <person name="Goldberg J."/>
            <person name="Griggs A."/>
            <person name="Gujja S."/>
            <person name="Heilman E.R."/>
            <person name="Heiman D."/>
            <person name="Hepburn T."/>
            <person name="Howarth C."/>
            <person name="Jen D."/>
            <person name="Larson L."/>
            <person name="Mehta T."/>
            <person name="Neiman D."/>
            <person name="Pearson M."/>
            <person name="Roberts A."/>
            <person name="Saif S."/>
            <person name="Shea T."/>
            <person name="Shenoy N."/>
            <person name="Sisk P."/>
            <person name="Stolte C."/>
            <person name="Sykes S."/>
            <person name="Walk T."/>
            <person name="White J."/>
            <person name="Yandava C."/>
            <person name="Haas B."/>
            <person name="Nusbaum C."/>
            <person name="Birren B."/>
        </authorList>
    </citation>
    <scope>NUCLEOTIDE SEQUENCE [LARGE SCALE GENOMIC DNA]</scope>
    <source>
        <strain evidence="6">R3-111a-1</strain>
    </source>
</reference>
<dbReference type="GeneID" id="20348531"/>
<dbReference type="GO" id="GO:0002143">
    <property type="term" value="P:tRNA wobble position uridine thiolation"/>
    <property type="evidence" value="ECO:0007669"/>
    <property type="project" value="EnsemblFungi"/>
</dbReference>
<sequence>MALGFTAARAGVSRTAAAFSRATSANRGFSTSAPRRTFSSYLVTPGEVHEALQKSPPSSISTDPRVICLSAAWFLPNDPEGRTGIESYRQARIPKSRFFDLDKVIDRHSPYPHMLPDPKGFASAMSELGVRRDDTVVVYDTKELGIFSAPRVAWTLRVFGHPKVHLLNNFRLWCEQGLPIESGNLYNVECCTYPIPELDHNKVIDFEDVREIALDYKKEGSEGIQVLDARSTGRFDGTADEPRPGLSSGHMPGAISVPIDVLLDPKSKAFLPADQLKKIFQDRGVDPAKPVISSCGTGVTACIIDAALSEAQYGNPEKRKIYDGSWTEWAQRVKPSDSLIRKSTDKQ</sequence>
<evidence type="ECO:0000313" key="6">
    <source>
        <dbReference type="Proteomes" id="UP000006039"/>
    </source>
</evidence>
<dbReference type="Proteomes" id="UP000006039">
    <property type="component" value="Unassembled WGS sequence"/>
</dbReference>
<dbReference type="VEuPathDB" id="FungiDB:GGTG_08073"/>
<reference evidence="5" key="4">
    <citation type="journal article" date="2015" name="G3 (Bethesda)">
        <title>Genome sequences of three phytopathogenic species of the Magnaporthaceae family of fungi.</title>
        <authorList>
            <person name="Okagaki L.H."/>
            <person name="Nunes C.C."/>
            <person name="Sailsbery J."/>
            <person name="Clay B."/>
            <person name="Brown D."/>
            <person name="John T."/>
            <person name="Oh Y."/>
            <person name="Young N."/>
            <person name="Fitzgerald M."/>
            <person name="Haas B.J."/>
            <person name="Zeng Q."/>
            <person name="Young S."/>
            <person name="Adiconis X."/>
            <person name="Fan L."/>
            <person name="Levin J.Z."/>
            <person name="Mitchell T.K."/>
            <person name="Okubara P.A."/>
            <person name="Farman M.L."/>
            <person name="Kohn L.M."/>
            <person name="Birren B."/>
            <person name="Ma L.-J."/>
            <person name="Dean R.A."/>
        </authorList>
    </citation>
    <scope>NUCLEOTIDE SEQUENCE</scope>
    <source>
        <strain evidence="5">R3-111a-1</strain>
    </source>
</reference>
<evidence type="ECO:0000313" key="5">
    <source>
        <dbReference type="EnsemblFungi" id="EJT74229"/>
    </source>
</evidence>
<dbReference type="PANTHER" id="PTHR11364">
    <property type="entry name" value="THIOSULFATE SULFERTANSFERASE"/>
    <property type="match status" value="1"/>
</dbReference>
<keyword evidence="2" id="KW-0677">Repeat</keyword>
<dbReference type="EMBL" id="GL385398">
    <property type="protein sequence ID" value="EJT74229.1"/>
    <property type="molecule type" value="Genomic_DNA"/>
</dbReference>
<dbReference type="Gene3D" id="3.40.250.10">
    <property type="entry name" value="Rhodanese-like domain"/>
    <property type="match status" value="2"/>
</dbReference>
<dbReference type="FunCoup" id="J3P3I7">
    <property type="interactions" value="463"/>
</dbReference>
<dbReference type="SUPFAM" id="SSF52821">
    <property type="entry name" value="Rhodanese/Cell cycle control phosphatase"/>
    <property type="match status" value="2"/>
</dbReference>
<dbReference type="InterPro" id="IPR001763">
    <property type="entry name" value="Rhodanese-like_dom"/>
</dbReference>
<dbReference type="AlphaFoldDB" id="J3P3I7"/>
<evidence type="ECO:0000256" key="1">
    <source>
        <dbReference type="ARBA" id="ARBA00022679"/>
    </source>
</evidence>
<feature type="domain" description="Rhodanese" evidence="3">
    <location>
        <begin position="220"/>
        <end position="338"/>
    </location>
</feature>
<reference evidence="5" key="5">
    <citation type="submission" date="2018-04" db="UniProtKB">
        <authorList>
            <consortium name="EnsemblFungi"/>
        </authorList>
    </citation>
    <scope>IDENTIFICATION</scope>
    <source>
        <strain evidence="5">R3-111a-1</strain>
    </source>
</reference>
<keyword evidence="6" id="KW-1185">Reference proteome</keyword>
<dbReference type="GO" id="GO:0004792">
    <property type="term" value="F:thiosulfate-cyanide sulfurtransferase activity"/>
    <property type="evidence" value="ECO:0007669"/>
    <property type="project" value="EnsemblFungi"/>
</dbReference>
<dbReference type="HOGENOM" id="CLU_031618_3_1_1"/>
<proteinExistence type="predicted"/>
<dbReference type="OrthoDB" id="270167at2759"/>
<dbReference type="PROSITE" id="PS50206">
    <property type="entry name" value="RHODANESE_3"/>
    <property type="match status" value="2"/>
</dbReference>
<evidence type="ECO:0000313" key="4">
    <source>
        <dbReference type="EMBL" id="EJT74229.1"/>
    </source>
</evidence>
<dbReference type="CDD" id="cd01449">
    <property type="entry name" value="TST_Repeat_2"/>
    <property type="match status" value="1"/>
</dbReference>
<dbReference type="FunFam" id="3.40.250.10:FF:000001">
    <property type="entry name" value="Sulfurtransferase"/>
    <property type="match status" value="1"/>
</dbReference>
<feature type="domain" description="Rhodanese" evidence="3">
    <location>
        <begin position="79"/>
        <end position="182"/>
    </location>
</feature>
<gene>
    <name evidence="5" type="primary">20348531</name>
    <name evidence="4" type="ORF">GGTG_08073</name>
</gene>
<organism evidence="4">
    <name type="scientific">Gaeumannomyces tritici (strain R3-111a-1)</name>
    <name type="common">Wheat and barley take-all root rot fungus</name>
    <name type="synonym">Gaeumannomyces graminis var. tritici</name>
    <dbReference type="NCBI Taxonomy" id="644352"/>
    <lineage>
        <taxon>Eukaryota</taxon>
        <taxon>Fungi</taxon>
        <taxon>Dikarya</taxon>
        <taxon>Ascomycota</taxon>
        <taxon>Pezizomycotina</taxon>
        <taxon>Sordariomycetes</taxon>
        <taxon>Sordariomycetidae</taxon>
        <taxon>Magnaporthales</taxon>
        <taxon>Magnaporthaceae</taxon>
        <taxon>Gaeumannomyces</taxon>
    </lineage>
</organism>